<dbReference type="InterPro" id="IPR036868">
    <property type="entry name" value="TusA-like_sf"/>
</dbReference>
<dbReference type="STRING" id="1121950.SAMN02745243_03298"/>
<reference evidence="2 3" key="1">
    <citation type="submission" date="2016-11" db="EMBL/GenBank/DDBJ databases">
        <authorList>
            <person name="Jaros S."/>
            <person name="Januszkiewicz K."/>
            <person name="Wedrychowicz H."/>
        </authorList>
    </citation>
    <scope>NUCLEOTIDE SEQUENCE [LARGE SCALE GENOMIC DNA]</scope>
    <source>
        <strain evidence="2 3">DSM 15480</strain>
    </source>
</reference>
<protein>
    <submittedName>
        <fullName evidence="2">TusA-related sulfurtransferase</fullName>
    </submittedName>
</protein>
<sequence length="67" mass="7501">MKEVDARGLSCPEPLMMTAEALKTEKSPFRVLVSEPHQKTNVEKFAKDHGKKATAREVGSEFEIVIE</sequence>
<dbReference type="OrthoDB" id="9797352at2"/>
<feature type="domain" description="UPF0033" evidence="1">
    <location>
        <begin position="2"/>
        <end position="67"/>
    </location>
</feature>
<keyword evidence="3" id="KW-1185">Reference proteome</keyword>
<evidence type="ECO:0000259" key="1">
    <source>
        <dbReference type="Pfam" id="PF01206"/>
    </source>
</evidence>
<evidence type="ECO:0000313" key="3">
    <source>
        <dbReference type="Proteomes" id="UP000184301"/>
    </source>
</evidence>
<dbReference type="AlphaFoldDB" id="A0A1M6TR97"/>
<evidence type="ECO:0000313" key="2">
    <source>
        <dbReference type="EMBL" id="SHK59454.1"/>
    </source>
</evidence>
<keyword evidence="2" id="KW-0808">Transferase</keyword>
<dbReference type="EMBL" id="FQZY01000062">
    <property type="protein sequence ID" value="SHK59454.1"/>
    <property type="molecule type" value="Genomic_DNA"/>
</dbReference>
<name>A0A1M6TR97_9FIRM</name>
<dbReference type="GO" id="GO:0016740">
    <property type="term" value="F:transferase activity"/>
    <property type="evidence" value="ECO:0007669"/>
    <property type="project" value="UniProtKB-KW"/>
</dbReference>
<proteinExistence type="predicted"/>
<dbReference type="RefSeq" id="WP_073112472.1">
    <property type="nucleotide sequence ID" value="NZ_FQZY01000062.1"/>
</dbReference>
<dbReference type="Proteomes" id="UP000184301">
    <property type="component" value="Unassembled WGS sequence"/>
</dbReference>
<organism evidence="2 3">
    <name type="scientific">Hespellia stercorisuis DSM 15480</name>
    <dbReference type="NCBI Taxonomy" id="1121950"/>
    <lineage>
        <taxon>Bacteria</taxon>
        <taxon>Bacillati</taxon>
        <taxon>Bacillota</taxon>
        <taxon>Clostridia</taxon>
        <taxon>Lachnospirales</taxon>
        <taxon>Lachnospiraceae</taxon>
        <taxon>Hespellia</taxon>
    </lineage>
</organism>
<gene>
    <name evidence="2" type="ORF">SAMN02745243_03298</name>
</gene>
<dbReference type="InterPro" id="IPR001455">
    <property type="entry name" value="TusA-like"/>
</dbReference>
<dbReference type="SUPFAM" id="SSF64307">
    <property type="entry name" value="SirA-like"/>
    <property type="match status" value="1"/>
</dbReference>
<accession>A0A1M6TR97</accession>
<dbReference type="Gene3D" id="3.30.110.40">
    <property type="entry name" value="TusA-like domain"/>
    <property type="match status" value="1"/>
</dbReference>
<dbReference type="Pfam" id="PF01206">
    <property type="entry name" value="TusA"/>
    <property type="match status" value="1"/>
</dbReference>